<dbReference type="Gene3D" id="1.20.1070.10">
    <property type="entry name" value="Rhodopsin 7-helix transmembrane proteins"/>
    <property type="match status" value="1"/>
</dbReference>
<dbReference type="PRINTS" id="PR00237">
    <property type="entry name" value="GPCRRHODOPSN"/>
</dbReference>
<dbReference type="PANTHER" id="PTHR46641">
    <property type="entry name" value="FMRFAMIDE RECEPTOR-RELATED"/>
    <property type="match status" value="1"/>
</dbReference>
<dbReference type="GO" id="GO:0004930">
    <property type="term" value="F:G protein-coupled receptor activity"/>
    <property type="evidence" value="ECO:0007669"/>
    <property type="project" value="InterPro"/>
</dbReference>
<feature type="compositionally biased region" description="Polar residues" evidence="5">
    <location>
        <begin position="329"/>
        <end position="342"/>
    </location>
</feature>
<feature type="transmembrane region" description="Helical" evidence="6">
    <location>
        <begin position="397"/>
        <end position="417"/>
    </location>
</feature>
<feature type="region of interest" description="Disordered" evidence="5">
    <location>
        <begin position="441"/>
        <end position="480"/>
    </location>
</feature>
<evidence type="ECO:0000313" key="9">
    <source>
        <dbReference type="RefSeq" id="XP_013405524.1"/>
    </source>
</evidence>
<evidence type="ECO:0000256" key="5">
    <source>
        <dbReference type="SAM" id="MobiDB-lite"/>
    </source>
</evidence>
<feature type="transmembrane region" description="Helical" evidence="6">
    <location>
        <begin position="149"/>
        <end position="169"/>
    </location>
</feature>
<keyword evidence="4 6" id="KW-0472">Membrane</keyword>
<dbReference type="Proteomes" id="UP000085678">
    <property type="component" value="Unplaced"/>
</dbReference>
<feature type="transmembrane region" description="Helical" evidence="6">
    <location>
        <begin position="67"/>
        <end position="84"/>
    </location>
</feature>
<name>A0A1S3J563_LINAN</name>
<evidence type="ECO:0000256" key="2">
    <source>
        <dbReference type="ARBA" id="ARBA00022692"/>
    </source>
</evidence>
<keyword evidence="3 6" id="KW-1133">Transmembrane helix</keyword>
<dbReference type="InterPro" id="IPR017452">
    <property type="entry name" value="GPCR_Rhodpsn_7TM"/>
</dbReference>
<evidence type="ECO:0000256" key="1">
    <source>
        <dbReference type="ARBA" id="ARBA00004370"/>
    </source>
</evidence>
<organism evidence="10">
    <name type="scientific">Lingula anatina</name>
    <name type="common">Brachiopod</name>
    <name type="synonym">Lingula unguis</name>
    <dbReference type="NCBI Taxonomy" id="7574"/>
    <lineage>
        <taxon>Eukaryota</taxon>
        <taxon>Metazoa</taxon>
        <taxon>Spiralia</taxon>
        <taxon>Lophotrochozoa</taxon>
        <taxon>Brachiopoda</taxon>
        <taxon>Linguliformea</taxon>
        <taxon>Lingulata</taxon>
        <taxon>Lingulida</taxon>
        <taxon>Linguloidea</taxon>
        <taxon>Lingulidae</taxon>
        <taxon>Lingula</taxon>
    </lineage>
</organism>
<dbReference type="GO" id="GO:0016020">
    <property type="term" value="C:membrane"/>
    <property type="evidence" value="ECO:0007669"/>
    <property type="project" value="UniProtKB-SubCell"/>
</dbReference>
<dbReference type="PANTHER" id="PTHR46641:SF25">
    <property type="entry name" value="CNMAMIDE RECEPTOR-RELATED"/>
    <property type="match status" value="1"/>
</dbReference>
<evidence type="ECO:0000313" key="10">
    <source>
        <dbReference type="RefSeq" id="XP_013405525.1"/>
    </source>
</evidence>
<protein>
    <submittedName>
        <fullName evidence="9 10">Uncharacterized protein LOC106170276</fullName>
    </submittedName>
</protein>
<dbReference type="PROSITE" id="PS50262">
    <property type="entry name" value="G_PROTEIN_RECEP_F1_2"/>
    <property type="match status" value="1"/>
</dbReference>
<evidence type="ECO:0000259" key="7">
    <source>
        <dbReference type="PROSITE" id="PS50262"/>
    </source>
</evidence>
<feature type="transmembrane region" description="Helical" evidence="6">
    <location>
        <begin position="36"/>
        <end position="55"/>
    </location>
</feature>
<feature type="compositionally biased region" description="Polar residues" evidence="5">
    <location>
        <begin position="441"/>
        <end position="453"/>
    </location>
</feature>
<feature type="transmembrane region" description="Helical" evidence="6">
    <location>
        <begin position="199"/>
        <end position="224"/>
    </location>
</feature>
<dbReference type="AlphaFoldDB" id="A0A1S3J563"/>
<dbReference type="GeneID" id="106170276"/>
<reference evidence="9 10" key="1">
    <citation type="submission" date="2023-09" db="UniProtKB">
        <authorList>
            <consortium name="RefSeq"/>
        </authorList>
    </citation>
    <scope>IDENTIFICATION</scope>
    <source>
        <tissue evidence="9 10">Gonads</tissue>
    </source>
</reference>
<evidence type="ECO:0000313" key="8">
    <source>
        <dbReference type="Proteomes" id="UP000085678"/>
    </source>
</evidence>
<dbReference type="RefSeq" id="XP_013405525.1">
    <property type="nucleotide sequence ID" value="XM_013550071.2"/>
</dbReference>
<dbReference type="RefSeq" id="XP_013405524.1">
    <property type="nucleotide sequence ID" value="XM_013550070.2"/>
</dbReference>
<feature type="region of interest" description="Disordered" evidence="5">
    <location>
        <begin position="241"/>
        <end position="342"/>
    </location>
</feature>
<feature type="transmembrane region" description="Helical" evidence="6">
    <location>
        <begin position="355"/>
        <end position="377"/>
    </location>
</feature>
<dbReference type="KEGG" id="lak:106170276"/>
<keyword evidence="8" id="KW-1185">Reference proteome</keyword>
<feature type="domain" description="G-protein coupled receptors family 1 profile" evidence="7">
    <location>
        <begin position="47"/>
        <end position="414"/>
    </location>
</feature>
<dbReference type="Pfam" id="PF00001">
    <property type="entry name" value="7tm_1"/>
    <property type="match status" value="1"/>
</dbReference>
<evidence type="ECO:0000256" key="3">
    <source>
        <dbReference type="ARBA" id="ARBA00022989"/>
    </source>
</evidence>
<comment type="subcellular location">
    <subcellularLocation>
        <location evidence="1">Membrane</location>
    </subcellularLocation>
</comment>
<evidence type="ECO:0000256" key="4">
    <source>
        <dbReference type="ARBA" id="ARBA00023136"/>
    </source>
</evidence>
<proteinExistence type="predicted"/>
<gene>
    <name evidence="9 10" type="primary">LOC106170276</name>
</gene>
<dbReference type="InterPro" id="IPR052954">
    <property type="entry name" value="GPCR-Ligand_Int"/>
</dbReference>
<evidence type="ECO:0000256" key="6">
    <source>
        <dbReference type="SAM" id="Phobius"/>
    </source>
</evidence>
<dbReference type="InterPro" id="IPR000276">
    <property type="entry name" value="GPCR_Rhodpsn"/>
</dbReference>
<feature type="transmembrane region" description="Helical" evidence="6">
    <location>
        <begin position="110"/>
        <end position="128"/>
    </location>
</feature>
<accession>A0A1S3J563</accession>
<sequence length="480" mass="55199">MNSSDIAECYLWQNNATFDATEELQYQISTWLNKTVPPILLIIGTLGNILSYLVLRRPFMRRTWIGFFLRALAVTDTFALWLGLSRHMIRVYGYFDIREAHAAVCKLHRFTLYFFLDMSTWLLVGLTVGRYISTCHILQSYRLCSTKRARIALAVIVGCVFAKNAHVLVTVDINVDALTGERHCNHYCDSDHHNFWKYIYPWITFCVYAAGPFAVMIVLNILIVRSLRRSTRFQLRSTRNSAYYQNNNDPPSTSPLSVNSFNNNNHPLEVTDDTTSGSQPARIAESPRKGHFRRHSRPTQMDNIADDHNSATHKSPAQEQNRETERLSRQGSNIVRQRRGVNSNQHAFASRSITVMLFVVTIIFLILATPSFINLIIEPYQHINSSRQKATQRLTSTIVLMLNYSNHTINFLLYCVSGRRFRNEFLRMLRRNAGRRFESNFGSSRGSISQSQVIPDPAATRNENGRERNQENAVTAETRF</sequence>
<dbReference type="SUPFAM" id="SSF81321">
    <property type="entry name" value="Family A G protein-coupled receptor-like"/>
    <property type="match status" value="1"/>
</dbReference>
<keyword evidence="2 6" id="KW-0812">Transmembrane</keyword>
<feature type="compositionally biased region" description="Polar residues" evidence="5">
    <location>
        <begin position="241"/>
        <end position="266"/>
    </location>
</feature>
<dbReference type="CDD" id="cd14978">
    <property type="entry name" value="7tmA_FMRFamide_R-like"/>
    <property type="match status" value="1"/>
</dbReference>
<dbReference type="OrthoDB" id="9983318at2759"/>